<evidence type="ECO:0000313" key="3">
    <source>
        <dbReference type="EMBL" id="MEY8014904.1"/>
    </source>
</evidence>
<proteinExistence type="predicted"/>
<dbReference type="EMBL" id="JBGEDP010000001">
    <property type="protein sequence ID" value="MEY8014904.1"/>
    <property type="molecule type" value="Genomic_DNA"/>
</dbReference>
<dbReference type="InterPro" id="IPR020377">
    <property type="entry name" value="Uncharacterised_LpqV"/>
</dbReference>
<dbReference type="PROSITE" id="PS51257">
    <property type="entry name" value="PROKAR_LIPOPROTEIN"/>
    <property type="match status" value="1"/>
</dbReference>
<protein>
    <submittedName>
        <fullName evidence="3">Lipoprotein LpqV</fullName>
    </submittedName>
</protein>
<keyword evidence="2" id="KW-0732">Signal</keyword>
<feature type="compositionally biased region" description="Low complexity" evidence="1">
    <location>
        <begin position="40"/>
        <end position="54"/>
    </location>
</feature>
<gene>
    <name evidence="3" type="ORF">AB8998_07740</name>
</gene>
<dbReference type="Pfam" id="PF17301">
    <property type="entry name" value="LpqV"/>
    <property type="match status" value="1"/>
</dbReference>
<name>A0ABV4BX71_9MYCO</name>
<reference evidence="3 4" key="1">
    <citation type="submission" date="2024-08" db="EMBL/GenBank/DDBJ databases">
        <title>Mycobacterium servetensis sp. nov., a novel rapid-growing mycobacterial species recovered from a human patient in Zaragoza, Spain.</title>
        <authorList>
            <person name="Tristancho-Baro A.I."/>
            <person name="Buenestado-Serrano S."/>
            <person name="Garcia De Viedma D."/>
            <person name="Milagro-Beamonte A."/>
            <person name="Burillo N."/>
            <person name="Sanz S."/>
            <person name="Lopez-Calleja A.I."/>
            <person name="Penas-Utrilla D."/>
            <person name="Guardingo M."/>
            <person name="Garcia M.J."/>
            <person name="Vinuelas-Bayon J."/>
        </authorList>
    </citation>
    <scope>NUCLEOTIDE SEQUENCE [LARGE SCALE GENOMIC DNA]</scope>
    <source>
        <strain evidence="4">HUMS_12744610</strain>
    </source>
</reference>
<keyword evidence="3" id="KW-0449">Lipoprotein</keyword>
<keyword evidence="4" id="KW-1185">Reference proteome</keyword>
<dbReference type="Proteomes" id="UP001564760">
    <property type="component" value="Unassembled WGS sequence"/>
</dbReference>
<evidence type="ECO:0000256" key="1">
    <source>
        <dbReference type="SAM" id="MobiDB-lite"/>
    </source>
</evidence>
<feature type="signal peptide" evidence="2">
    <location>
        <begin position="1"/>
        <end position="28"/>
    </location>
</feature>
<sequence>MRRRSHRVPRWGAVVLAAGVLACSPALAGCSRGSGGGGTTSAPAGPSGSAGVRGPAPPAPIGLSPAGVTTRVDVPADSTEEQYFQACHAAKVWMDAQPGSGASLVEPYLAMVQASPSGTPGSWDTPWARLSLARQAAVIVAARAAANDECG</sequence>
<feature type="chain" id="PRO_5046278695" evidence="2">
    <location>
        <begin position="29"/>
        <end position="151"/>
    </location>
</feature>
<dbReference type="RefSeq" id="WP_369737327.1">
    <property type="nucleotide sequence ID" value="NZ_JBGEDP010000001.1"/>
</dbReference>
<accession>A0ABV4BX71</accession>
<evidence type="ECO:0000313" key="4">
    <source>
        <dbReference type="Proteomes" id="UP001564760"/>
    </source>
</evidence>
<organism evidence="3 4">
    <name type="scientific">Mycobacterium servetii</name>
    <dbReference type="NCBI Taxonomy" id="3237418"/>
    <lineage>
        <taxon>Bacteria</taxon>
        <taxon>Bacillati</taxon>
        <taxon>Actinomycetota</taxon>
        <taxon>Actinomycetes</taxon>
        <taxon>Mycobacteriales</taxon>
        <taxon>Mycobacteriaceae</taxon>
        <taxon>Mycobacterium</taxon>
    </lineage>
</organism>
<evidence type="ECO:0000256" key="2">
    <source>
        <dbReference type="SAM" id="SignalP"/>
    </source>
</evidence>
<feature type="region of interest" description="Disordered" evidence="1">
    <location>
        <begin position="32"/>
        <end position="67"/>
    </location>
</feature>
<comment type="caution">
    <text evidence="3">The sequence shown here is derived from an EMBL/GenBank/DDBJ whole genome shotgun (WGS) entry which is preliminary data.</text>
</comment>